<evidence type="ECO:0000313" key="4">
    <source>
        <dbReference type="Proteomes" id="UP000244722"/>
    </source>
</evidence>
<comment type="caution">
    <text evidence="3">The sequence shown here is derived from an EMBL/GenBank/DDBJ whole genome shotgun (WGS) entry which is preliminary data.</text>
</comment>
<accession>A0A2T7A0R9</accession>
<keyword evidence="2" id="KW-0812">Transmembrane</keyword>
<keyword evidence="2" id="KW-0472">Membrane</keyword>
<name>A0A2T7A0R9_TUBBO</name>
<dbReference type="Proteomes" id="UP000244722">
    <property type="component" value="Unassembled WGS sequence"/>
</dbReference>
<evidence type="ECO:0000256" key="2">
    <source>
        <dbReference type="SAM" id="Phobius"/>
    </source>
</evidence>
<protein>
    <submittedName>
        <fullName evidence="3">Uncharacterized protein</fullName>
    </submittedName>
</protein>
<gene>
    <name evidence="3" type="ORF">B9Z19DRAFT_624606</name>
</gene>
<dbReference type="AlphaFoldDB" id="A0A2T7A0R9"/>
<evidence type="ECO:0000313" key="3">
    <source>
        <dbReference type="EMBL" id="PUU81275.1"/>
    </source>
</evidence>
<reference evidence="3 4" key="1">
    <citation type="submission" date="2017-04" db="EMBL/GenBank/DDBJ databases">
        <title>Draft genome sequence of Tuber borchii Vittad., a whitish edible truffle.</title>
        <authorList>
            <consortium name="DOE Joint Genome Institute"/>
            <person name="Murat C."/>
            <person name="Kuo A."/>
            <person name="Barry K.W."/>
            <person name="Clum A."/>
            <person name="Dockter R.B."/>
            <person name="Fauchery L."/>
            <person name="Iotti M."/>
            <person name="Kohler A."/>
            <person name="Labutti K."/>
            <person name="Lindquist E.A."/>
            <person name="Lipzen A."/>
            <person name="Ohm R.A."/>
            <person name="Wang M."/>
            <person name="Grigoriev I.V."/>
            <person name="Zambonelli A."/>
            <person name="Martin F.M."/>
        </authorList>
    </citation>
    <scope>NUCLEOTIDE SEQUENCE [LARGE SCALE GENOMIC DNA]</scope>
    <source>
        <strain evidence="3 4">Tbo3840</strain>
    </source>
</reference>
<keyword evidence="2" id="KW-1133">Transmembrane helix</keyword>
<feature type="transmembrane region" description="Helical" evidence="2">
    <location>
        <begin position="20"/>
        <end position="41"/>
    </location>
</feature>
<proteinExistence type="predicted"/>
<dbReference type="EMBL" id="NESQ01000047">
    <property type="protein sequence ID" value="PUU81275.1"/>
    <property type="molecule type" value="Genomic_DNA"/>
</dbReference>
<sequence>MGGVSVLGCPTVPQKLPTLPFYHSFSSVFLFLSLAFAAAAASPPRHTLPSIHRFHSINPVNLPIHPYTYIHYIAASAVLPPVNRSPGSDLLPIFFQHFPSLTLPLRHPPLGGTAAVEKAAGERQERRRRRGRR</sequence>
<feature type="region of interest" description="Disordered" evidence="1">
    <location>
        <begin position="112"/>
        <end position="133"/>
    </location>
</feature>
<organism evidence="3 4">
    <name type="scientific">Tuber borchii</name>
    <name type="common">White truffle</name>
    <dbReference type="NCBI Taxonomy" id="42251"/>
    <lineage>
        <taxon>Eukaryota</taxon>
        <taxon>Fungi</taxon>
        <taxon>Dikarya</taxon>
        <taxon>Ascomycota</taxon>
        <taxon>Pezizomycotina</taxon>
        <taxon>Pezizomycetes</taxon>
        <taxon>Pezizales</taxon>
        <taxon>Tuberaceae</taxon>
        <taxon>Tuber</taxon>
    </lineage>
</organism>
<evidence type="ECO:0000256" key="1">
    <source>
        <dbReference type="SAM" id="MobiDB-lite"/>
    </source>
</evidence>
<keyword evidence="4" id="KW-1185">Reference proteome</keyword>